<dbReference type="InterPro" id="IPR028989">
    <property type="entry name" value="RimP_N"/>
</dbReference>
<proteinExistence type="inferred from homology"/>
<evidence type="ECO:0000256" key="1">
    <source>
        <dbReference type="ARBA" id="ARBA00022490"/>
    </source>
</evidence>
<sequence length="154" mass="17512">MDQAKVRYLVDEALAENEKLFLVDLSISEANKIKVIVDGDEGVSLSECIRISRNVEHNLDRETEDFALEVSTPDISKPIKLQRQYIKNINRILNVKTANEEEIEGTLVAVNEENIVLVWEARVPKLEGKGKMTVEKTATIEYKNIKEAKVKIVF</sequence>
<dbReference type="Proteomes" id="UP000237608">
    <property type="component" value="Unassembled WGS sequence"/>
</dbReference>
<comment type="caution">
    <text evidence="5">The sequence shown here is derived from an EMBL/GenBank/DDBJ whole genome shotgun (WGS) entry which is preliminary data.</text>
</comment>
<evidence type="ECO:0000313" key="6">
    <source>
        <dbReference type="Proteomes" id="UP000237608"/>
    </source>
</evidence>
<organism evidence="5 6">
    <name type="scientific">Polaribacter gangjinensis</name>
    <dbReference type="NCBI Taxonomy" id="574710"/>
    <lineage>
        <taxon>Bacteria</taxon>
        <taxon>Pseudomonadati</taxon>
        <taxon>Bacteroidota</taxon>
        <taxon>Flavobacteriia</taxon>
        <taxon>Flavobacteriales</taxon>
        <taxon>Flavobacteriaceae</taxon>
    </lineage>
</organism>
<accession>A0A2S7WDF1</accession>
<keyword evidence="2 3" id="KW-0690">Ribosome biogenesis</keyword>
<dbReference type="InterPro" id="IPR035956">
    <property type="entry name" value="RimP_N_sf"/>
</dbReference>
<feature type="domain" description="Ribosome maturation factor RimP N-terminal" evidence="4">
    <location>
        <begin position="13"/>
        <end position="73"/>
    </location>
</feature>
<evidence type="ECO:0000259" key="4">
    <source>
        <dbReference type="Pfam" id="PF02576"/>
    </source>
</evidence>
<dbReference type="Pfam" id="PF02576">
    <property type="entry name" value="RimP_N"/>
    <property type="match status" value="1"/>
</dbReference>
<gene>
    <name evidence="3" type="primary">rimP</name>
    <name evidence="5" type="ORF">BTO13_10600</name>
</gene>
<evidence type="ECO:0000256" key="2">
    <source>
        <dbReference type="ARBA" id="ARBA00022517"/>
    </source>
</evidence>
<evidence type="ECO:0000256" key="3">
    <source>
        <dbReference type="HAMAP-Rule" id="MF_01077"/>
    </source>
</evidence>
<comment type="subcellular location">
    <subcellularLocation>
        <location evidence="3">Cytoplasm</location>
    </subcellularLocation>
</comment>
<evidence type="ECO:0000313" key="5">
    <source>
        <dbReference type="EMBL" id="PQJ75649.1"/>
    </source>
</evidence>
<comment type="similarity">
    <text evidence="3">Belongs to the RimP family.</text>
</comment>
<name>A0A2S7WDF1_9FLAO</name>
<dbReference type="GO" id="GO:0005737">
    <property type="term" value="C:cytoplasm"/>
    <property type="evidence" value="ECO:0007669"/>
    <property type="project" value="UniProtKB-SubCell"/>
</dbReference>
<dbReference type="NCBIfam" id="NF002531">
    <property type="entry name" value="PRK02001.1"/>
    <property type="match status" value="1"/>
</dbReference>
<dbReference type="OrthoDB" id="9789702at2"/>
<dbReference type="Gene3D" id="3.30.300.70">
    <property type="entry name" value="RimP-like superfamily, N-terminal"/>
    <property type="match status" value="1"/>
</dbReference>
<keyword evidence="6" id="KW-1185">Reference proteome</keyword>
<comment type="function">
    <text evidence="3">Required for maturation of 30S ribosomal subunits.</text>
</comment>
<keyword evidence="1 3" id="KW-0963">Cytoplasm</keyword>
<dbReference type="EMBL" id="MSCL01000001">
    <property type="protein sequence ID" value="PQJ75649.1"/>
    <property type="molecule type" value="Genomic_DNA"/>
</dbReference>
<protein>
    <recommendedName>
        <fullName evidence="3">Ribosome maturation factor RimP</fullName>
    </recommendedName>
</protein>
<dbReference type="SUPFAM" id="SSF75420">
    <property type="entry name" value="YhbC-like, N-terminal domain"/>
    <property type="match status" value="1"/>
</dbReference>
<dbReference type="AlphaFoldDB" id="A0A2S7WDF1"/>
<dbReference type="HAMAP" id="MF_01077">
    <property type="entry name" value="RimP"/>
    <property type="match status" value="1"/>
</dbReference>
<dbReference type="PANTHER" id="PTHR33867:SF1">
    <property type="entry name" value="RIBOSOME MATURATION FACTOR RIMP"/>
    <property type="match status" value="1"/>
</dbReference>
<dbReference type="GO" id="GO:0042274">
    <property type="term" value="P:ribosomal small subunit biogenesis"/>
    <property type="evidence" value="ECO:0007669"/>
    <property type="project" value="UniProtKB-UniRule"/>
</dbReference>
<dbReference type="RefSeq" id="WP_105046796.1">
    <property type="nucleotide sequence ID" value="NZ_CP150662.1"/>
</dbReference>
<dbReference type="PANTHER" id="PTHR33867">
    <property type="entry name" value="RIBOSOME MATURATION FACTOR RIMP"/>
    <property type="match status" value="1"/>
</dbReference>
<dbReference type="InterPro" id="IPR003728">
    <property type="entry name" value="Ribosome_maturation_RimP"/>
</dbReference>
<reference evidence="5 6" key="1">
    <citation type="submission" date="2016-12" db="EMBL/GenBank/DDBJ databases">
        <title>Trade-off between light-utilization and light-protection in marine flavobacteria.</title>
        <authorList>
            <person name="Kumagai Y."/>
            <person name="Yoshizawa S."/>
            <person name="Kogure K."/>
            <person name="Iwasaki W."/>
        </authorList>
    </citation>
    <scope>NUCLEOTIDE SEQUENCE [LARGE SCALE GENOMIC DNA]</scope>
    <source>
        <strain evidence="5 6">KCTC 22729</strain>
    </source>
</reference>